<dbReference type="AlphaFoldDB" id="A0A9D7FVL0"/>
<evidence type="ECO:0000313" key="2">
    <source>
        <dbReference type="EMBL" id="MBK5174861.1"/>
    </source>
</evidence>
<evidence type="ECO:0000313" key="3">
    <source>
        <dbReference type="Proteomes" id="UP000807542"/>
    </source>
</evidence>
<dbReference type="EMBL" id="JADRCP010000001">
    <property type="protein sequence ID" value="MBK5174861.1"/>
    <property type="molecule type" value="Genomic_DNA"/>
</dbReference>
<dbReference type="InterPro" id="IPR045657">
    <property type="entry name" value="DUF6392"/>
</dbReference>
<dbReference type="RefSeq" id="WP_228396898.1">
    <property type="nucleotide sequence ID" value="NZ_JADRCP010000001.1"/>
</dbReference>
<protein>
    <submittedName>
        <fullName evidence="2">Pyocin immunity protein</fullName>
    </submittedName>
</protein>
<evidence type="ECO:0000313" key="4">
    <source>
        <dbReference type="Proteomes" id="UP001296969"/>
    </source>
</evidence>
<gene>
    <name evidence="2" type="ORF">I2492_00795</name>
    <name evidence="1" type="ORF">I2493_00795</name>
</gene>
<keyword evidence="4" id="KW-1185">Reference proteome</keyword>
<accession>A0A9D7FVL0</accession>
<evidence type="ECO:0000313" key="1">
    <source>
        <dbReference type="EMBL" id="MBK5071552.1"/>
    </source>
</evidence>
<reference evidence="2 4" key="1">
    <citation type="submission" date="2020-11" db="EMBL/GenBank/DDBJ databases">
        <title>Insectihabitans protaetiae gen. nov. sp. nov. and Insectihabitans allomyrinae sp. nov., isolated from larvae of Protaetia brevitarsis seulensis and Allomyrina dichotoma, respectively.</title>
        <authorList>
            <person name="Lee S.D."/>
            <person name="Byeon Y.-S."/>
            <person name="Kim S.-M."/>
            <person name="Yang H.L."/>
            <person name="Kim I.S."/>
        </authorList>
    </citation>
    <scope>NUCLEOTIDE SEQUENCE</scope>
    <source>
        <strain evidence="2">CWB-B4</strain>
        <strain evidence="1 4">CWB-B43</strain>
    </source>
</reference>
<comment type="caution">
    <text evidence="2">The sequence shown here is derived from an EMBL/GenBank/DDBJ whole genome shotgun (WGS) entry which is preliminary data.</text>
</comment>
<dbReference type="Pfam" id="PF19929">
    <property type="entry name" value="DUF6392"/>
    <property type="match status" value="1"/>
</dbReference>
<dbReference type="EMBL" id="JADRCQ010000001">
    <property type="protein sequence ID" value="MBK5071552.1"/>
    <property type="molecule type" value="Genomic_DNA"/>
</dbReference>
<name>A0A9D7FVL0_9GAMM</name>
<proteinExistence type="predicted"/>
<sequence>MSVNVEALINCLGKTYQEIFDKGLIPYKSKPTGFSGDDVICLDMVKEGIFLAFYRDKSIFKEMTLRLLNEKNSQYRFPNELPTPLLSDMTRQWMHSQLGEPEKSLPPRKRLNKDVGWTELYTLLDFHIPLSMQVSYDLQERVKSVTFLPTSEVRW</sequence>
<organism evidence="2 3">
    <name type="scientific">Limnobaculum xujianqingii</name>
    <dbReference type="NCBI Taxonomy" id="2738837"/>
    <lineage>
        <taxon>Bacteria</taxon>
        <taxon>Pseudomonadati</taxon>
        <taxon>Pseudomonadota</taxon>
        <taxon>Gammaproteobacteria</taxon>
        <taxon>Enterobacterales</taxon>
        <taxon>Budviciaceae</taxon>
        <taxon>Limnobaculum</taxon>
    </lineage>
</organism>
<dbReference type="Proteomes" id="UP000807542">
    <property type="component" value="Unassembled WGS sequence"/>
</dbReference>
<dbReference type="Proteomes" id="UP001296969">
    <property type="component" value="Unassembled WGS sequence"/>
</dbReference>